<name>A0A8J2RKS6_9CRUS</name>
<evidence type="ECO:0000313" key="7">
    <source>
        <dbReference type="Proteomes" id="UP000789390"/>
    </source>
</evidence>
<proteinExistence type="inferred from homology"/>
<dbReference type="Pfam" id="PF16088">
    <property type="entry name" value="BORCS7"/>
    <property type="match status" value="1"/>
</dbReference>
<accession>A0A8J2RKS6</accession>
<evidence type="ECO:0000256" key="1">
    <source>
        <dbReference type="ARBA" id="ARBA00004656"/>
    </source>
</evidence>
<dbReference type="GO" id="GO:0099078">
    <property type="term" value="C:BORC complex"/>
    <property type="evidence" value="ECO:0007669"/>
    <property type="project" value="TreeGrafter"/>
</dbReference>
<dbReference type="EMBL" id="CAKKLH010000135">
    <property type="protein sequence ID" value="CAH0104347.1"/>
    <property type="molecule type" value="Genomic_DNA"/>
</dbReference>
<gene>
    <name evidence="6" type="ORF">DGAL_LOCUS7152</name>
</gene>
<dbReference type="Proteomes" id="UP000789390">
    <property type="component" value="Unassembled WGS sequence"/>
</dbReference>
<evidence type="ECO:0000256" key="3">
    <source>
        <dbReference type="ARBA" id="ARBA00022295"/>
    </source>
</evidence>
<dbReference type="OrthoDB" id="5567844at2759"/>
<protein>
    <recommendedName>
        <fullName evidence="3">BLOC-1-related complex subunit 7</fullName>
    </recommendedName>
</protein>
<dbReference type="AlphaFoldDB" id="A0A8J2RKS6"/>
<comment type="caution">
    <text evidence="6">The sequence shown here is derived from an EMBL/GenBank/DDBJ whole genome shotgun (WGS) entry which is preliminary data.</text>
</comment>
<evidence type="ECO:0000313" key="6">
    <source>
        <dbReference type="EMBL" id="CAH0104347.1"/>
    </source>
</evidence>
<sequence>MASASSSSAKFLYGDSKARINQRVRYTIDGIGLLSRNLVRSSKSSETLLQAAKVTSQQEHILESADLMQSSCNTFEIPAGID</sequence>
<reference evidence="6" key="1">
    <citation type="submission" date="2021-11" db="EMBL/GenBank/DDBJ databases">
        <authorList>
            <person name="Schell T."/>
        </authorList>
    </citation>
    <scope>NUCLEOTIDE SEQUENCE</scope>
    <source>
        <strain evidence="6">M5</strain>
    </source>
</reference>
<organism evidence="6 7">
    <name type="scientific">Daphnia galeata</name>
    <dbReference type="NCBI Taxonomy" id="27404"/>
    <lineage>
        <taxon>Eukaryota</taxon>
        <taxon>Metazoa</taxon>
        <taxon>Ecdysozoa</taxon>
        <taxon>Arthropoda</taxon>
        <taxon>Crustacea</taxon>
        <taxon>Branchiopoda</taxon>
        <taxon>Diplostraca</taxon>
        <taxon>Cladocera</taxon>
        <taxon>Anomopoda</taxon>
        <taxon>Daphniidae</taxon>
        <taxon>Daphnia</taxon>
    </lineage>
</organism>
<keyword evidence="4" id="KW-0472">Membrane</keyword>
<dbReference type="PANTHER" id="PTHR31397">
    <property type="entry name" value="BLOC-1-RELATED COMPLEX SUBUNIT 7 BORSC7"/>
    <property type="match status" value="1"/>
</dbReference>
<evidence type="ECO:0000256" key="4">
    <source>
        <dbReference type="ARBA" id="ARBA00023136"/>
    </source>
</evidence>
<evidence type="ECO:0000256" key="5">
    <source>
        <dbReference type="ARBA" id="ARBA00023228"/>
    </source>
</evidence>
<dbReference type="GO" id="GO:0005765">
    <property type="term" value="C:lysosomal membrane"/>
    <property type="evidence" value="ECO:0007669"/>
    <property type="project" value="UniProtKB-SubCell"/>
</dbReference>
<keyword evidence="5" id="KW-0458">Lysosome</keyword>
<comment type="similarity">
    <text evidence="2">Belongs to the BORCS7 family.</text>
</comment>
<keyword evidence="7" id="KW-1185">Reference proteome</keyword>
<dbReference type="InterPro" id="IPR032143">
    <property type="entry name" value="BORCS7"/>
</dbReference>
<dbReference type="PANTHER" id="PTHR31397:SF1">
    <property type="entry name" value="BLOC-1-RELATED COMPLEX SUBUNIT 7"/>
    <property type="match status" value="1"/>
</dbReference>
<comment type="subcellular location">
    <subcellularLocation>
        <location evidence="1">Lysosome membrane</location>
    </subcellularLocation>
</comment>
<evidence type="ECO:0000256" key="2">
    <source>
        <dbReference type="ARBA" id="ARBA00005433"/>
    </source>
</evidence>